<protein>
    <submittedName>
        <fullName evidence="1">Uncharacterized protein</fullName>
    </submittedName>
</protein>
<name>A0A7J8MQC2_9ROSI</name>
<organism evidence="1 2">
    <name type="scientific">Gossypium lobatum</name>
    <dbReference type="NCBI Taxonomy" id="34289"/>
    <lineage>
        <taxon>Eukaryota</taxon>
        <taxon>Viridiplantae</taxon>
        <taxon>Streptophyta</taxon>
        <taxon>Embryophyta</taxon>
        <taxon>Tracheophyta</taxon>
        <taxon>Spermatophyta</taxon>
        <taxon>Magnoliopsida</taxon>
        <taxon>eudicotyledons</taxon>
        <taxon>Gunneridae</taxon>
        <taxon>Pentapetalae</taxon>
        <taxon>rosids</taxon>
        <taxon>malvids</taxon>
        <taxon>Malvales</taxon>
        <taxon>Malvaceae</taxon>
        <taxon>Malvoideae</taxon>
        <taxon>Gossypium</taxon>
    </lineage>
</organism>
<accession>A0A7J8MQC2</accession>
<gene>
    <name evidence="1" type="ORF">Golob_011567</name>
</gene>
<sequence length="30" mass="3308">MQLLVMIMVGGGENLLKVIIIMSNADFVEE</sequence>
<keyword evidence="2" id="KW-1185">Reference proteome</keyword>
<comment type="caution">
    <text evidence="1">The sequence shown here is derived from an EMBL/GenBank/DDBJ whole genome shotgun (WGS) entry which is preliminary data.</text>
</comment>
<dbReference type="AlphaFoldDB" id="A0A7J8MQC2"/>
<reference evidence="1 2" key="1">
    <citation type="journal article" date="2019" name="Genome Biol. Evol.">
        <title>Insights into the evolution of the New World diploid cottons (Gossypium, subgenus Houzingenia) based on genome sequencing.</title>
        <authorList>
            <person name="Grover C.E."/>
            <person name="Arick M.A. 2nd"/>
            <person name="Thrash A."/>
            <person name="Conover J.L."/>
            <person name="Sanders W.S."/>
            <person name="Peterson D.G."/>
            <person name="Frelichowski J.E."/>
            <person name="Scheffler J.A."/>
            <person name="Scheffler B.E."/>
            <person name="Wendel J.F."/>
        </authorList>
    </citation>
    <scope>NUCLEOTIDE SEQUENCE [LARGE SCALE GENOMIC DNA]</scope>
    <source>
        <strain evidence="1">157</strain>
        <tissue evidence="1">Leaf</tissue>
    </source>
</reference>
<evidence type="ECO:0000313" key="1">
    <source>
        <dbReference type="EMBL" id="MBA0566782.1"/>
    </source>
</evidence>
<proteinExistence type="predicted"/>
<dbReference type="EMBL" id="JABEZX010000009">
    <property type="protein sequence ID" value="MBA0566782.1"/>
    <property type="molecule type" value="Genomic_DNA"/>
</dbReference>
<evidence type="ECO:0000313" key="2">
    <source>
        <dbReference type="Proteomes" id="UP000593572"/>
    </source>
</evidence>
<dbReference type="Proteomes" id="UP000593572">
    <property type="component" value="Unassembled WGS sequence"/>
</dbReference>